<feature type="domain" description="Pyridine nucleotide-disulphide oxidoreductase dimerisation" evidence="12">
    <location>
        <begin position="385"/>
        <end position="492"/>
    </location>
</feature>
<dbReference type="InterPro" id="IPR001100">
    <property type="entry name" value="Pyr_nuc-diS_OxRdtase"/>
</dbReference>
<feature type="binding site" evidence="8">
    <location>
        <begin position="219"/>
        <end position="226"/>
    </location>
    <ligand>
        <name>NAD(+)</name>
        <dbReference type="ChEBI" id="CHEBI:57540"/>
    </ligand>
</feature>
<name>A0A540VLY5_9CHLR</name>
<gene>
    <name evidence="14" type="ORF">FKZ61_02385</name>
</gene>
<evidence type="ECO:0000256" key="2">
    <source>
        <dbReference type="ARBA" id="ARBA00022630"/>
    </source>
</evidence>
<evidence type="ECO:0000256" key="8">
    <source>
        <dbReference type="PIRSR" id="PIRSR000350-3"/>
    </source>
</evidence>
<evidence type="ECO:0000256" key="1">
    <source>
        <dbReference type="ARBA" id="ARBA00007532"/>
    </source>
</evidence>
<evidence type="ECO:0000259" key="12">
    <source>
        <dbReference type="Pfam" id="PF02852"/>
    </source>
</evidence>
<evidence type="ECO:0000256" key="10">
    <source>
        <dbReference type="RuleBase" id="RU003691"/>
    </source>
</evidence>
<dbReference type="PANTHER" id="PTHR43014">
    <property type="entry name" value="MERCURIC REDUCTASE"/>
    <property type="match status" value="1"/>
</dbReference>
<evidence type="ECO:0000256" key="6">
    <source>
        <dbReference type="ARBA" id="ARBA00023157"/>
    </source>
</evidence>
<dbReference type="InterPro" id="IPR016156">
    <property type="entry name" value="FAD/NAD-linked_Rdtase_dimer_sf"/>
</dbReference>
<organism evidence="14 15">
    <name type="scientific">Litorilinea aerophila</name>
    <dbReference type="NCBI Taxonomy" id="1204385"/>
    <lineage>
        <taxon>Bacteria</taxon>
        <taxon>Bacillati</taxon>
        <taxon>Chloroflexota</taxon>
        <taxon>Caldilineae</taxon>
        <taxon>Caldilineales</taxon>
        <taxon>Caldilineaceae</taxon>
        <taxon>Litorilinea</taxon>
    </lineage>
</organism>
<proteinExistence type="inferred from homology"/>
<dbReference type="InParanoid" id="A0A540VLY5"/>
<evidence type="ECO:0000256" key="9">
    <source>
        <dbReference type="PIRSR" id="PIRSR000350-4"/>
    </source>
</evidence>
<evidence type="ECO:0000256" key="4">
    <source>
        <dbReference type="ARBA" id="ARBA00022857"/>
    </source>
</evidence>
<sequence length="518" mass="55859">MVPPVEREKRQADSAPSVEVHPMDEHNRRLVANVHPPAWQNPVPQGRYNLVIIGGGSAGLVAAAGAAGLGARVALVERHLLGGDCLNVGCVPSKVLIRSARAVGDIARAGALGIQVPPVSVDFAAVMERVRQVRAAISDHDSVWRFQRLGVDVYLGEGRFSGPDTVTVDGQTLRFQKALIATGSRPMVLPIPGLAEVGYLTNETLFELTSLPRRLAVIGAGPIGAELAQAFRRFGSQVILFDILPQVLGREDPDAAAIIQNVFVAEGIQLALGAQIQQVRPDSQGKIIDYELDGRQASVTVDEILVAVGRTPNLEGLNLEAAGIEYHKKGVQVSDTLQTTNPNVYAAGDIALPYQFTHTADAAARLVLQNALFPGPKQKVSALVVPWCTYTDPEVAHVGLYEKQAQEQGIPVETYVQPLGETDRGRADGETEGFVKVHVRKGSDRILGATIVARHAGEMINEITLAMVTGAGLKTLTRVIHPYPTQAEAIRKVADAYNRTRLTPVLQRILRAWFAWRR</sequence>
<dbReference type="PRINTS" id="PR00368">
    <property type="entry name" value="FADPNR"/>
</dbReference>
<dbReference type="InterPro" id="IPR004099">
    <property type="entry name" value="Pyr_nucl-diS_OxRdtase_dimer"/>
</dbReference>
<feature type="compositionally biased region" description="Basic and acidic residues" evidence="11">
    <location>
        <begin position="1"/>
        <end position="12"/>
    </location>
</feature>
<protein>
    <submittedName>
        <fullName evidence="14">Mercuric reductase</fullName>
    </submittedName>
</protein>
<dbReference type="PROSITE" id="PS00837">
    <property type="entry name" value="ALADH_PNT_2"/>
    <property type="match status" value="1"/>
</dbReference>
<dbReference type="Pfam" id="PF02852">
    <property type="entry name" value="Pyr_redox_dim"/>
    <property type="match status" value="1"/>
</dbReference>
<keyword evidence="3 8" id="KW-0274">FAD</keyword>
<dbReference type="PROSITE" id="PS00076">
    <property type="entry name" value="PYRIDINE_REDOX_1"/>
    <property type="match status" value="1"/>
</dbReference>
<comment type="caution">
    <text evidence="14">The sequence shown here is derived from an EMBL/GenBank/DDBJ whole genome shotgun (WGS) entry which is preliminary data.</text>
</comment>
<dbReference type="Gene3D" id="3.50.50.60">
    <property type="entry name" value="FAD/NAD(P)-binding domain"/>
    <property type="match status" value="2"/>
</dbReference>
<feature type="binding site" evidence="8">
    <location>
        <position position="309"/>
    </location>
    <ligand>
        <name>NAD(+)</name>
        <dbReference type="ChEBI" id="CHEBI:57540"/>
    </ligand>
</feature>
<keyword evidence="2 10" id="KW-0285">Flavoprotein</keyword>
<evidence type="ECO:0000256" key="11">
    <source>
        <dbReference type="SAM" id="MobiDB-lite"/>
    </source>
</evidence>
<keyword evidence="7 10" id="KW-0676">Redox-active center</keyword>
<evidence type="ECO:0000256" key="7">
    <source>
        <dbReference type="ARBA" id="ARBA00023284"/>
    </source>
</evidence>
<dbReference type="PIRSF" id="PIRSF000350">
    <property type="entry name" value="Mercury_reductase_MerA"/>
    <property type="match status" value="1"/>
</dbReference>
<dbReference type="PRINTS" id="PR00411">
    <property type="entry name" value="PNDRDTASEI"/>
</dbReference>
<dbReference type="InterPro" id="IPR023753">
    <property type="entry name" value="FAD/NAD-binding_dom"/>
</dbReference>
<dbReference type="InterPro" id="IPR036188">
    <property type="entry name" value="FAD/NAD-bd_sf"/>
</dbReference>
<reference evidence="14 15" key="1">
    <citation type="submission" date="2019-06" db="EMBL/GenBank/DDBJ databases">
        <title>Genome sequence of Litorilinea aerophila BAA-2444.</title>
        <authorList>
            <person name="Maclea K.S."/>
            <person name="Maurais E.G."/>
            <person name="Iannazzi L.C."/>
        </authorList>
    </citation>
    <scope>NUCLEOTIDE SEQUENCE [LARGE SCALE GENOMIC DNA]</scope>
    <source>
        <strain evidence="14 15">ATCC BAA-2444</strain>
    </source>
</reference>
<comment type="cofactor">
    <cofactor evidence="8">
        <name>FAD</name>
        <dbReference type="ChEBI" id="CHEBI:57692"/>
    </cofactor>
    <text evidence="8">Binds 1 FAD per subunit.</text>
</comment>
<feature type="domain" description="FAD/NAD(P)-binding" evidence="13">
    <location>
        <begin position="48"/>
        <end position="362"/>
    </location>
</feature>
<keyword evidence="5 10" id="KW-0560">Oxidoreductase</keyword>
<dbReference type="Proteomes" id="UP000317371">
    <property type="component" value="Unassembled WGS sequence"/>
</dbReference>
<evidence type="ECO:0000313" key="15">
    <source>
        <dbReference type="Proteomes" id="UP000317371"/>
    </source>
</evidence>
<keyword evidence="6" id="KW-1015">Disulfide bond</keyword>
<feature type="binding site" evidence="8">
    <location>
        <position position="349"/>
    </location>
    <ligand>
        <name>FAD</name>
        <dbReference type="ChEBI" id="CHEBI:57692"/>
    </ligand>
</feature>
<evidence type="ECO:0000259" key="13">
    <source>
        <dbReference type="Pfam" id="PF07992"/>
    </source>
</evidence>
<dbReference type="NCBIfam" id="NF004991">
    <property type="entry name" value="PRK06370.1-3"/>
    <property type="match status" value="1"/>
</dbReference>
<evidence type="ECO:0000256" key="3">
    <source>
        <dbReference type="ARBA" id="ARBA00022827"/>
    </source>
</evidence>
<dbReference type="InterPro" id="IPR008143">
    <property type="entry name" value="Ala_DH/PNT_CS2"/>
</dbReference>
<evidence type="ECO:0000256" key="5">
    <source>
        <dbReference type="ARBA" id="ARBA00023002"/>
    </source>
</evidence>
<dbReference type="OrthoDB" id="9800167at2"/>
<dbReference type="SUPFAM" id="SSF55424">
    <property type="entry name" value="FAD/NAD-linked reductases, dimerisation (C-terminal) domain"/>
    <property type="match status" value="1"/>
</dbReference>
<keyword evidence="15" id="KW-1185">Reference proteome</keyword>
<evidence type="ECO:0000313" key="14">
    <source>
        <dbReference type="EMBL" id="TQE97779.1"/>
    </source>
</evidence>
<keyword evidence="8" id="KW-0547">Nucleotide-binding</keyword>
<feature type="binding site" evidence="8">
    <location>
        <begin position="182"/>
        <end position="184"/>
    </location>
    <ligand>
        <name>FAD</name>
        <dbReference type="ChEBI" id="CHEBI:57692"/>
    </ligand>
</feature>
<dbReference type="Pfam" id="PF07992">
    <property type="entry name" value="Pyr_redox_2"/>
    <property type="match status" value="1"/>
</dbReference>
<keyword evidence="8" id="KW-0520">NAD</keyword>
<dbReference type="Gene3D" id="3.30.390.30">
    <property type="match status" value="1"/>
</dbReference>
<keyword evidence="4" id="KW-0521">NADP</keyword>
<accession>A0A540VLY5</accession>
<dbReference type="GO" id="GO:0003955">
    <property type="term" value="F:NAD(P)H dehydrogenase (quinone) activity"/>
    <property type="evidence" value="ECO:0007669"/>
    <property type="project" value="TreeGrafter"/>
</dbReference>
<comment type="similarity">
    <text evidence="1 10">Belongs to the class-I pyridine nucleotide-disulfide oxidoreductase family.</text>
</comment>
<dbReference type="GO" id="GO:0050660">
    <property type="term" value="F:flavin adenine dinucleotide binding"/>
    <property type="evidence" value="ECO:0007669"/>
    <property type="project" value="TreeGrafter"/>
</dbReference>
<feature type="binding site" evidence="8">
    <location>
        <position position="94"/>
    </location>
    <ligand>
        <name>FAD</name>
        <dbReference type="ChEBI" id="CHEBI:57692"/>
    </ligand>
</feature>
<dbReference type="PANTHER" id="PTHR43014:SF2">
    <property type="entry name" value="MERCURIC REDUCTASE"/>
    <property type="match status" value="1"/>
</dbReference>
<feature type="disulfide bond" description="Redox-active" evidence="9">
    <location>
        <begin position="85"/>
        <end position="90"/>
    </location>
</feature>
<dbReference type="FunFam" id="3.30.390.30:FF:000001">
    <property type="entry name" value="Dihydrolipoyl dehydrogenase"/>
    <property type="match status" value="1"/>
</dbReference>
<dbReference type="InterPro" id="IPR012999">
    <property type="entry name" value="Pyr_OxRdtase_I_AS"/>
</dbReference>
<dbReference type="SUPFAM" id="SSF51905">
    <property type="entry name" value="FAD/NAD(P)-binding domain"/>
    <property type="match status" value="1"/>
</dbReference>
<dbReference type="GO" id="GO:0016668">
    <property type="term" value="F:oxidoreductase activity, acting on a sulfur group of donors, NAD(P) as acceptor"/>
    <property type="evidence" value="ECO:0007669"/>
    <property type="project" value="InterPro"/>
</dbReference>
<dbReference type="RefSeq" id="WP_141608506.1">
    <property type="nucleotide sequence ID" value="NZ_VIGC02000002.1"/>
</dbReference>
<dbReference type="EMBL" id="VIGC01000002">
    <property type="protein sequence ID" value="TQE97779.1"/>
    <property type="molecule type" value="Genomic_DNA"/>
</dbReference>
<dbReference type="AlphaFoldDB" id="A0A540VLY5"/>
<feature type="binding site" evidence="8">
    <location>
        <position position="158"/>
    </location>
    <ligand>
        <name>FAD</name>
        <dbReference type="ChEBI" id="CHEBI:57692"/>
    </ligand>
</feature>
<feature type="region of interest" description="Disordered" evidence="11">
    <location>
        <begin position="1"/>
        <end position="23"/>
    </location>
</feature>